<evidence type="ECO:0000256" key="6">
    <source>
        <dbReference type="ARBA" id="ARBA00022840"/>
    </source>
</evidence>
<evidence type="ECO:0000256" key="7">
    <source>
        <dbReference type="ARBA" id="ARBA00029814"/>
    </source>
</evidence>
<dbReference type="FunFam" id="3.40.50.620:FF:000145">
    <property type="entry name" value="ATP-binding domain containing protein"/>
    <property type="match status" value="1"/>
</dbReference>
<dbReference type="EMBL" id="JAKCXM010000170">
    <property type="protein sequence ID" value="KAJ0399824.1"/>
    <property type="molecule type" value="Genomic_DNA"/>
</dbReference>
<reference evidence="12" key="1">
    <citation type="submission" date="2021-12" db="EMBL/GenBank/DDBJ databases">
        <title>Prjna785345.</title>
        <authorList>
            <person name="Rujirawat T."/>
            <person name="Krajaejun T."/>
        </authorList>
    </citation>
    <scope>NUCLEOTIDE SEQUENCE</scope>
    <source>
        <strain evidence="12">Pi057C3</strain>
    </source>
</reference>
<evidence type="ECO:0000256" key="1">
    <source>
        <dbReference type="ARBA" id="ARBA00005156"/>
    </source>
</evidence>
<dbReference type="GO" id="GO:0017178">
    <property type="term" value="F:diphthine-ammonia ligase activity"/>
    <property type="evidence" value="ECO:0007669"/>
    <property type="project" value="UniProtKB-EC"/>
</dbReference>
<evidence type="ECO:0000256" key="4">
    <source>
        <dbReference type="ARBA" id="ARBA00022598"/>
    </source>
</evidence>
<feature type="domain" description="Diphthamide synthase" evidence="11">
    <location>
        <begin position="1"/>
        <end position="234"/>
    </location>
</feature>
<keyword evidence="5" id="KW-0547">Nucleotide-binding</keyword>
<evidence type="ECO:0000256" key="10">
    <source>
        <dbReference type="SAM" id="MobiDB-lite"/>
    </source>
</evidence>
<dbReference type="NCBIfam" id="TIGR00290">
    <property type="entry name" value="MJ0570_dom"/>
    <property type="match status" value="1"/>
</dbReference>
<evidence type="ECO:0000259" key="11">
    <source>
        <dbReference type="Pfam" id="PF01902"/>
    </source>
</evidence>
<dbReference type="Pfam" id="PF01902">
    <property type="entry name" value="Diphthami_syn_2"/>
    <property type="match status" value="1"/>
</dbReference>
<comment type="pathway">
    <text evidence="1">Protein modification; peptidyl-diphthamide biosynthesis.</text>
</comment>
<dbReference type="SUPFAM" id="SSF55298">
    <property type="entry name" value="YjgF-like"/>
    <property type="match status" value="2"/>
</dbReference>
<dbReference type="Pfam" id="PF01042">
    <property type="entry name" value="Ribonuc_L-PSP"/>
    <property type="match status" value="2"/>
</dbReference>
<dbReference type="InterPro" id="IPR014729">
    <property type="entry name" value="Rossmann-like_a/b/a_fold"/>
</dbReference>
<dbReference type="InterPro" id="IPR006175">
    <property type="entry name" value="YjgF/YER057c/UK114"/>
</dbReference>
<dbReference type="EC" id="6.3.1.14" evidence="2"/>
<feature type="region of interest" description="Disordered" evidence="10">
    <location>
        <begin position="533"/>
        <end position="564"/>
    </location>
</feature>
<dbReference type="Gene3D" id="3.30.1330.40">
    <property type="entry name" value="RutC-like"/>
    <property type="match status" value="2"/>
</dbReference>
<dbReference type="CDD" id="cd06155">
    <property type="entry name" value="eu_AANH_C_1"/>
    <property type="match status" value="1"/>
</dbReference>
<sequence>MKLVALVSGGKDSCYAMMESVRVGHEIVCLAHLRPPLHLAADEAEIDSFMFQSVGHNVVRLIADCMDVPLVEGTITGTAVSTDIDYSASAEGDEVEDLFRLLEDVKRRHPDVQGVCSGAIFSSYQRNRVEHVCGRLGLTSLGYLWRRDQVELLGDMVDADVEAILVKVAAIGLKPRRHLGRTIAELQPELLALKEQYQLNVCGEGGEYETLTLDCPLFKKRIVIDASHVVVHSDDLFAPVAFLVVDQCHLEDKDAVDPALLHRALPAPFVPSASVAARVAVASSTAIALQTADELSIVSPIASFRDQFHVSGLLSRASESLSLEDEMDDVFAQLERLLAAQQMTMEDVCFVHLFVRDMREFARLNAAYCRHVGQYMPPSRSCVEVASLPTRVLLDCLAVRGSGDAKRRQPRVQRDVLHIQSISAWAPNCIGPYSQANVLHKALILMAGQIALLPETMALVGQTPAAQLAQSMRNAGRVLEALDSNLRHVVSAVVYCVPATANQEEPASDTEKQVLARDARRLLLENAQLRDELLADDSDSESDHFDSDDDDDDEAEQARARKTSERLAAATELVREAPLLIVEVSHLPRSALVEVELQSLTHAAKKCLSPSSAVATTARSASWRVETQVSRIPRALCHVIAAVLPTTELSTGSAVAAIVSDVLRAVEDSLVAASLPWDRVIHLRVFYLARVFPSELQLGKAIRAALAPGLADARLPAVTFVPVTRIQTTQAACLAVHATAQDLDKMETDLWLQRQA</sequence>
<evidence type="ECO:0000313" key="13">
    <source>
        <dbReference type="Proteomes" id="UP001209570"/>
    </source>
</evidence>
<keyword evidence="6" id="KW-0067">ATP-binding</keyword>
<name>A0AAD5QA09_PYTIN</name>
<dbReference type="AlphaFoldDB" id="A0AAD5QA09"/>
<protein>
    <recommendedName>
        <fullName evidence="3">Diphthine--ammonia ligase</fullName>
        <ecNumber evidence="2">6.3.1.14</ecNumber>
    </recommendedName>
    <alternativeName>
        <fullName evidence="7">Diphthamide synthase</fullName>
    </alternativeName>
    <alternativeName>
        <fullName evidence="8">Diphthamide synthetase</fullName>
    </alternativeName>
</protein>
<dbReference type="InterPro" id="IPR035959">
    <property type="entry name" value="RutC-like_sf"/>
</dbReference>
<evidence type="ECO:0000256" key="5">
    <source>
        <dbReference type="ARBA" id="ARBA00022741"/>
    </source>
</evidence>
<comment type="catalytic activity">
    <reaction evidence="9">
        <text>diphthine-[translation elongation factor 2] + NH4(+) + ATP = diphthamide-[translation elongation factor 2] + AMP + diphosphate + H(+)</text>
        <dbReference type="Rhea" id="RHEA:19753"/>
        <dbReference type="Rhea" id="RHEA-COMP:10172"/>
        <dbReference type="Rhea" id="RHEA-COMP:10174"/>
        <dbReference type="ChEBI" id="CHEBI:15378"/>
        <dbReference type="ChEBI" id="CHEBI:16692"/>
        <dbReference type="ChEBI" id="CHEBI:28938"/>
        <dbReference type="ChEBI" id="CHEBI:30616"/>
        <dbReference type="ChEBI" id="CHEBI:33019"/>
        <dbReference type="ChEBI" id="CHEBI:82696"/>
        <dbReference type="ChEBI" id="CHEBI:456215"/>
        <dbReference type="EC" id="6.3.1.14"/>
    </reaction>
</comment>
<evidence type="ECO:0000256" key="8">
    <source>
        <dbReference type="ARBA" id="ARBA00031552"/>
    </source>
</evidence>
<keyword evidence="4" id="KW-0436">Ligase</keyword>
<dbReference type="PANTHER" id="PTHR12196:SF2">
    <property type="entry name" value="DIPHTHINE--AMMONIA LIGASE"/>
    <property type="match status" value="1"/>
</dbReference>
<evidence type="ECO:0000313" key="12">
    <source>
        <dbReference type="EMBL" id="KAJ0399824.1"/>
    </source>
</evidence>
<evidence type="ECO:0000256" key="2">
    <source>
        <dbReference type="ARBA" id="ARBA00012089"/>
    </source>
</evidence>
<dbReference type="Gene3D" id="3.90.1490.10">
    <property type="entry name" value="putative n-type atp pyrophosphatase, domain 2"/>
    <property type="match status" value="1"/>
</dbReference>
<accession>A0AAD5QA09</accession>
<evidence type="ECO:0000256" key="9">
    <source>
        <dbReference type="ARBA" id="ARBA00048108"/>
    </source>
</evidence>
<keyword evidence="13" id="KW-1185">Reference proteome</keyword>
<evidence type="ECO:0000256" key="3">
    <source>
        <dbReference type="ARBA" id="ARBA00018426"/>
    </source>
</evidence>
<dbReference type="Gene3D" id="3.40.50.620">
    <property type="entry name" value="HUPs"/>
    <property type="match status" value="1"/>
</dbReference>
<dbReference type="InterPro" id="IPR030662">
    <property type="entry name" value="DPH6/MJ0570"/>
</dbReference>
<dbReference type="FunFam" id="3.90.1490.10:FF:000001">
    <property type="entry name" value="Diphthine--ammonia ligase"/>
    <property type="match status" value="1"/>
</dbReference>
<comment type="caution">
    <text evidence="12">The sequence shown here is derived from an EMBL/GenBank/DDBJ whole genome shotgun (WGS) entry which is preliminary data.</text>
</comment>
<dbReference type="Proteomes" id="UP001209570">
    <property type="component" value="Unassembled WGS sequence"/>
</dbReference>
<dbReference type="GO" id="GO:0005524">
    <property type="term" value="F:ATP binding"/>
    <property type="evidence" value="ECO:0007669"/>
    <property type="project" value="UniProtKB-KW"/>
</dbReference>
<proteinExistence type="predicted"/>
<gene>
    <name evidence="12" type="ORF">P43SY_008130</name>
</gene>
<dbReference type="CDD" id="cd01994">
    <property type="entry name" value="AANH_PF0828-like"/>
    <property type="match status" value="1"/>
</dbReference>
<dbReference type="SUPFAM" id="SSF52402">
    <property type="entry name" value="Adenine nucleotide alpha hydrolases-like"/>
    <property type="match status" value="1"/>
</dbReference>
<dbReference type="PANTHER" id="PTHR12196">
    <property type="entry name" value="DOMAIN OF UNKNOWN FUNCTION 71 DUF71 -CONTAINING PROTEIN"/>
    <property type="match status" value="1"/>
</dbReference>
<organism evidence="12 13">
    <name type="scientific">Pythium insidiosum</name>
    <name type="common">Pythiosis disease agent</name>
    <dbReference type="NCBI Taxonomy" id="114742"/>
    <lineage>
        <taxon>Eukaryota</taxon>
        <taxon>Sar</taxon>
        <taxon>Stramenopiles</taxon>
        <taxon>Oomycota</taxon>
        <taxon>Peronosporomycetes</taxon>
        <taxon>Pythiales</taxon>
        <taxon>Pythiaceae</taxon>
        <taxon>Pythium</taxon>
    </lineage>
</organism>
<dbReference type="InterPro" id="IPR002761">
    <property type="entry name" value="Diphthami_syn_dom"/>
</dbReference>
<dbReference type="GO" id="GO:0017183">
    <property type="term" value="P:protein histidyl modification to diphthamide"/>
    <property type="evidence" value="ECO:0007669"/>
    <property type="project" value="TreeGrafter"/>
</dbReference>
<feature type="compositionally biased region" description="Acidic residues" evidence="10">
    <location>
        <begin position="534"/>
        <end position="555"/>
    </location>
</feature>